<feature type="compositionally biased region" description="Polar residues" evidence="1">
    <location>
        <begin position="34"/>
        <end position="54"/>
    </location>
</feature>
<reference evidence="3" key="1">
    <citation type="journal article" date="2019" name="Int. J. Syst. Evol. Microbiol.">
        <title>The Global Catalogue of Microorganisms (GCM) 10K type strain sequencing project: providing services to taxonomists for standard genome sequencing and annotation.</title>
        <authorList>
            <consortium name="The Broad Institute Genomics Platform"/>
            <consortium name="The Broad Institute Genome Sequencing Center for Infectious Disease"/>
            <person name="Wu L."/>
            <person name="Ma J."/>
        </authorList>
    </citation>
    <scope>NUCLEOTIDE SEQUENCE [LARGE SCALE GENOMIC DNA]</scope>
    <source>
        <strain evidence="3">JCM 30774</strain>
    </source>
</reference>
<keyword evidence="2" id="KW-0645">Protease</keyword>
<gene>
    <name evidence="2" type="ORF">ACFQ45_10275</name>
</gene>
<organism evidence="2 3">
    <name type="scientific">Rhodanobacter aciditrophus</name>
    <dbReference type="NCBI Taxonomy" id="1623218"/>
    <lineage>
        <taxon>Bacteria</taxon>
        <taxon>Pseudomonadati</taxon>
        <taxon>Pseudomonadota</taxon>
        <taxon>Gammaproteobacteria</taxon>
        <taxon>Lysobacterales</taxon>
        <taxon>Rhodanobacteraceae</taxon>
        <taxon>Rhodanobacter</taxon>
    </lineage>
</organism>
<keyword evidence="3" id="KW-1185">Reference proteome</keyword>
<evidence type="ECO:0000313" key="2">
    <source>
        <dbReference type="EMBL" id="MFD1383756.1"/>
    </source>
</evidence>
<dbReference type="RefSeq" id="WP_377367324.1">
    <property type="nucleotide sequence ID" value="NZ_JBHTMN010000011.1"/>
</dbReference>
<keyword evidence="2" id="KW-0482">Metalloprotease</keyword>
<feature type="compositionally biased region" description="Low complexity" evidence="1">
    <location>
        <begin position="24"/>
        <end position="33"/>
    </location>
</feature>
<feature type="region of interest" description="Disordered" evidence="1">
    <location>
        <begin position="207"/>
        <end position="235"/>
    </location>
</feature>
<feature type="compositionally biased region" description="Polar residues" evidence="1">
    <location>
        <begin position="210"/>
        <end position="219"/>
    </location>
</feature>
<evidence type="ECO:0000313" key="3">
    <source>
        <dbReference type="Proteomes" id="UP001597059"/>
    </source>
</evidence>
<feature type="compositionally biased region" description="Polar residues" evidence="1">
    <location>
        <begin position="86"/>
        <end position="98"/>
    </location>
</feature>
<name>A0ABW4B3C8_9GAMM</name>
<comment type="caution">
    <text evidence="2">The sequence shown here is derived from an EMBL/GenBank/DDBJ whole genome shotgun (WGS) entry which is preliminary data.</text>
</comment>
<protein>
    <submittedName>
        <fullName evidence="2">Metalloprotease CJM1_0395 family protein</fullName>
    </submittedName>
</protein>
<dbReference type="Pfam" id="PF12118">
    <property type="entry name" value="SprA-related"/>
    <property type="match status" value="1"/>
</dbReference>
<sequence>MVDFIMSGSVVHSIEAQKYAQEQSSLGSLSSVSTADTQESPTTARSTSDFTVNISEEAKNLLNEEQTTEQPPSDVDQDSSDREEQSGTVSDNDTSSIALTEEEQEEVDELESRDEEVRTHEQAHAAAGGQYAGSPSYSYEQGPDGKRYITDGEVQIDVSPISGDPQATIEKMKQVYRAALAPAEPSSADRAVAREAQAAIAEATSELASQVSSASDTNESLSASNQSSSSVLTSNREQLVQQQINLYA</sequence>
<dbReference type="GO" id="GO:0008237">
    <property type="term" value="F:metallopeptidase activity"/>
    <property type="evidence" value="ECO:0007669"/>
    <property type="project" value="UniProtKB-KW"/>
</dbReference>
<dbReference type="Proteomes" id="UP001597059">
    <property type="component" value="Unassembled WGS sequence"/>
</dbReference>
<feature type="compositionally biased region" description="Acidic residues" evidence="1">
    <location>
        <begin position="100"/>
        <end position="114"/>
    </location>
</feature>
<proteinExistence type="predicted"/>
<evidence type="ECO:0000256" key="1">
    <source>
        <dbReference type="SAM" id="MobiDB-lite"/>
    </source>
</evidence>
<keyword evidence="2" id="KW-0378">Hydrolase</keyword>
<accession>A0ABW4B3C8</accession>
<feature type="compositionally biased region" description="Low complexity" evidence="1">
    <location>
        <begin position="124"/>
        <end position="133"/>
    </location>
</feature>
<dbReference type="InterPro" id="IPR021973">
    <property type="entry name" value="SprA-related"/>
</dbReference>
<feature type="compositionally biased region" description="Low complexity" evidence="1">
    <location>
        <begin position="220"/>
        <end position="234"/>
    </location>
</feature>
<dbReference type="EMBL" id="JBHTMN010000011">
    <property type="protein sequence ID" value="MFD1383756.1"/>
    <property type="molecule type" value="Genomic_DNA"/>
</dbReference>
<feature type="region of interest" description="Disordered" evidence="1">
    <location>
        <begin position="20"/>
        <end position="149"/>
    </location>
</feature>